<evidence type="ECO:0000256" key="1">
    <source>
        <dbReference type="ARBA" id="ARBA00008894"/>
    </source>
</evidence>
<accession>A0A6P5HLB8</accession>
<reference evidence="12" key="2">
    <citation type="submission" date="2025-08" db="UniProtKB">
        <authorList>
            <consortium name="RefSeq"/>
        </authorList>
    </citation>
    <scope>IDENTIFICATION</scope>
    <source>
        <tissue evidence="12">Leaf</tissue>
    </source>
</reference>
<keyword evidence="4" id="KW-0547">Nucleotide-binding</keyword>
<keyword evidence="5" id="KW-0611">Plant defense</keyword>
<evidence type="ECO:0000313" key="11">
    <source>
        <dbReference type="Proteomes" id="UP000515123"/>
    </source>
</evidence>
<evidence type="ECO:0000256" key="3">
    <source>
        <dbReference type="ARBA" id="ARBA00022737"/>
    </source>
</evidence>
<dbReference type="InterPro" id="IPR032675">
    <property type="entry name" value="LRR_dom_sf"/>
</dbReference>
<name>A0A6P5HLB8_ANACO</name>
<evidence type="ECO:0000259" key="9">
    <source>
        <dbReference type="Pfam" id="PF23559"/>
    </source>
</evidence>
<dbReference type="InterPro" id="IPR027417">
    <property type="entry name" value="P-loop_NTPase"/>
</dbReference>
<dbReference type="GO" id="GO:0042742">
    <property type="term" value="P:defense response to bacterium"/>
    <property type="evidence" value="ECO:0007669"/>
    <property type="project" value="UniProtKB-ARBA"/>
</dbReference>
<dbReference type="FunFam" id="1.10.10.10:FF:000322">
    <property type="entry name" value="Probable disease resistance protein At1g63360"/>
    <property type="match status" value="1"/>
</dbReference>
<dbReference type="RefSeq" id="XP_020114700.1">
    <property type="nucleotide sequence ID" value="XM_020259111.1"/>
</dbReference>
<evidence type="ECO:0000259" key="10">
    <source>
        <dbReference type="Pfam" id="PF25019"/>
    </source>
</evidence>
<reference evidence="11" key="1">
    <citation type="journal article" date="2015" name="Nat. Genet.">
        <title>The pineapple genome and the evolution of CAM photosynthesis.</title>
        <authorList>
            <person name="Ming R."/>
            <person name="VanBuren R."/>
            <person name="Wai C.M."/>
            <person name="Tang H."/>
            <person name="Schatz M.C."/>
            <person name="Bowers J.E."/>
            <person name="Lyons E."/>
            <person name="Wang M.L."/>
            <person name="Chen J."/>
            <person name="Biggers E."/>
            <person name="Zhang J."/>
            <person name="Huang L."/>
            <person name="Zhang L."/>
            <person name="Miao W."/>
            <person name="Zhang J."/>
            <person name="Ye Z."/>
            <person name="Miao C."/>
            <person name="Lin Z."/>
            <person name="Wang H."/>
            <person name="Zhou H."/>
            <person name="Yim W.C."/>
            <person name="Priest H.D."/>
            <person name="Zheng C."/>
            <person name="Woodhouse M."/>
            <person name="Edger P.P."/>
            <person name="Guyot R."/>
            <person name="Guo H.B."/>
            <person name="Guo H."/>
            <person name="Zheng G."/>
            <person name="Singh R."/>
            <person name="Sharma A."/>
            <person name="Min X."/>
            <person name="Zheng Y."/>
            <person name="Lee H."/>
            <person name="Gurtowski J."/>
            <person name="Sedlazeck F.J."/>
            <person name="Harkess A."/>
            <person name="McKain M.R."/>
            <person name="Liao Z."/>
            <person name="Fang J."/>
            <person name="Liu J."/>
            <person name="Zhang X."/>
            <person name="Zhang Q."/>
            <person name="Hu W."/>
            <person name="Qin Y."/>
            <person name="Wang K."/>
            <person name="Chen L.Y."/>
            <person name="Shirley N."/>
            <person name="Lin Y.R."/>
            <person name="Liu L.Y."/>
            <person name="Hernandez A.G."/>
            <person name="Wright C.L."/>
            <person name="Bulone V."/>
            <person name="Tuskan G.A."/>
            <person name="Heath K."/>
            <person name="Zee F."/>
            <person name="Moore P.H."/>
            <person name="Sunkar R."/>
            <person name="Leebens-Mack J.H."/>
            <person name="Mockler T."/>
            <person name="Bennetzen J.L."/>
            <person name="Freeling M."/>
            <person name="Sankoff D."/>
            <person name="Paterson A.H."/>
            <person name="Zhu X."/>
            <person name="Yang X."/>
            <person name="Smith J.A."/>
            <person name="Cushman J.C."/>
            <person name="Paull R.E."/>
            <person name="Yu Q."/>
        </authorList>
    </citation>
    <scope>NUCLEOTIDE SEQUENCE [LARGE SCALE GENOMIC DNA]</scope>
    <source>
        <strain evidence="11">cv. F153</strain>
    </source>
</reference>
<dbReference type="FunFam" id="3.40.50.300:FF:001091">
    <property type="entry name" value="Probable disease resistance protein At1g61300"/>
    <property type="match status" value="1"/>
</dbReference>
<sequence length="1170" mass="131536">MAEFGVGVVGWVASPIIKAMVDMARSYTESRLPWRSAVEEELHVLAAVLAQILAVVSTAESLPATDNESHLALLRQMKDAVYEAEDLLDEFNYLLLQSEVNSGYSVSLPSACFSSVGVSFRNKLKKVLSKLDKVKDCAQTFLDIVGATVTTVAGSSSSSSGVASAVQQHPTSSFLLENQIFGRKEECRRILQWLLESGDQSEILLSVVGDGGVGKTTLAQSIYNETKVADRFELRMWVCVSENFDELRLTREILSSACDDLGNDSASFNLNKLQEQLKKSLASKRFLLVLDDVWNDEGIEEWKNRDRWMKLLAPLRFGGTGSKIIVTTRLELVSRMLGAGDSIHLKGLEGDDYWLLFKRHAFRSARADDYPELQVVGRQIAKRLKGSPLGAKVVGGMLNADMNVEKWKNVLRSNVWNGIMPVLKLSYWNLPPHLQRCFAYCGIFPEDWRIEPDKLVYMWMAQDLLRPQEGSSMRMEDIGRIYFDDLSSRSFFQKLEDHNGNYYVMHDMIHELAQSVSKEECFRIESDNVQRIPSTVRHLLVDTDALLQLTSICDLKNLRTLVIFSYNHSIGSDVFKQLRSIRVLDLTGCEMEQLPKAAGELIHLRYLAFAETLKTVPSSFYQLYNLQVLDVSRSWLPTWSPEGMDKLINLRVLSVHEAFASQIARIGKLTSLQGLAGFRPSKKKGRKIVELQNMNELQGSLRIKNLENVDSMQEATEAKLNRKEYIKKLRLEWCYSEEPRSKDDQILEGLQPHPNLEDLKIISCSGIRSPTWLETNWLSHLQSLTLSCCGSWISLPPLGRLQSLKFLEIRWMCVVKKISFEFYANGSLNGFPLLERLRFEGMPELVEWSRAKEYRAFPSLCGVQIEKCPKLTDEAFSSCMQTLIRLSSLEISCCHRLISLPSASVLHHLTTLKELYIKWCENLASLGGLHALTSLKELELMDCPKLLASMIIGEDNYDRGFLPASLASLRIVRCGLTDASLSNCLQNLASLSTLEIKECRQITTLPSKQVMRHLTALKQLRMQSCQALTSLGGLSNLSSLQELAVAHCPRLLESTNNDEENGQVILPSVLESLELDSCGVNNNSLSVCLQNLTCLSALRIYHCNSIVSLPPATVFRRLTMLAKLDIFDCQELTSAVGLTALTRRRFVRILSCPKLADLSSISSQVGAYIE</sequence>
<evidence type="ECO:0000256" key="5">
    <source>
        <dbReference type="ARBA" id="ARBA00022821"/>
    </source>
</evidence>
<keyword evidence="6" id="KW-0067">ATP-binding</keyword>
<dbReference type="OrthoDB" id="639797at2759"/>
<organism evidence="11 12">
    <name type="scientific">Ananas comosus</name>
    <name type="common">Pineapple</name>
    <name type="synonym">Ananas ananas</name>
    <dbReference type="NCBI Taxonomy" id="4615"/>
    <lineage>
        <taxon>Eukaryota</taxon>
        <taxon>Viridiplantae</taxon>
        <taxon>Streptophyta</taxon>
        <taxon>Embryophyta</taxon>
        <taxon>Tracheophyta</taxon>
        <taxon>Spermatophyta</taxon>
        <taxon>Magnoliopsida</taxon>
        <taxon>Liliopsida</taxon>
        <taxon>Poales</taxon>
        <taxon>Bromeliaceae</taxon>
        <taxon>Bromelioideae</taxon>
        <taxon>Ananas</taxon>
    </lineage>
</organism>
<dbReference type="Gene3D" id="1.10.8.430">
    <property type="entry name" value="Helical domain of apoptotic protease-activating factors"/>
    <property type="match status" value="1"/>
</dbReference>
<dbReference type="GO" id="GO:0002758">
    <property type="term" value="P:innate immune response-activating signaling pathway"/>
    <property type="evidence" value="ECO:0007669"/>
    <property type="project" value="UniProtKB-ARBA"/>
</dbReference>
<dbReference type="Pfam" id="PF18052">
    <property type="entry name" value="Rx_N"/>
    <property type="match status" value="1"/>
</dbReference>
<dbReference type="GO" id="GO:0005524">
    <property type="term" value="F:ATP binding"/>
    <property type="evidence" value="ECO:0007669"/>
    <property type="project" value="UniProtKB-KW"/>
</dbReference>
<dbReference type="PANTHER" id="PTHR36766">
    <property type="entry name" value="PLANT BROAD-SPECTRUM MILDEW RESISTANCE PROTEIN RPW8"/>
    <property type="match status" value="1"/>
</dbReference>
<dbReference type="InterPro" id="IPR002182">
    <property type="entry name" value="NB-ARC"/>
</dbReference>
<evidence type="ECO:0000313" key="12">
    <source>
        <dbReference type="RefSeq" id="XP_020114700.1"/>
    </source>
</evidence>
<gene>
    <name evidence="12" type="primary">LOC109728651</name>
</gene>
<feature type="domain" description="Disease resistance N-terminal" evidence="8">
    <location>
        <begin position="30"/>
        <end position="102"/>
    </location>
</feature>
<dbReference type="Gene3D" id="1.10.10.10">
    <property type="entry name" value="Winged helix-like DNA-binding domain superfamily/Winged helix DNA-binding domain"/>
    <property type="match status" value="1"/>
</dbReference>
<dbReference type="Gene3D" id="1.20.5.4130">
    <property type="match status" value="1"/>
</dbReference>
<dbReference type="Pfam" id="PF00931">
    <property type="entry name" value="NB-ARC"/>
    <property type="match status" value="1"/>
</dbReference>
<dbReference type="AlphaFoldDB" id="A0A6P5HLB8"/>
<keyword evidence="11" id="KW-1185">Reference proteome</keyword>
<dbReference type="InterPro" id="IPR056789">
    <property type="entry name" value="LRR_R13L1-DRL21"/>
</dbReference>
<evidence type="ECO:0000256" key="4">
    <source>
        <dbReference type="ARBA" id="ARBA00022741"/>
    </source>
</evidence>
<evidence type="ECO:0000256" key="6">
    <source>
        <dbReference type="ARBA" id="ARBA00022840"/>
    </source>
</evidence>
<dbReference type="InterPro" id="IPR058922">
    <property type="entry name" value="WHD_DRP"/>
</dbReference>
<evidence type="ECO:0000256" key="2">
    <source>
        <dbReference type="ARBA" id="ARBA00022614"/>
    </source>
</evidence>
<dbReference type="Proteomes" id="UP000515123">
    <property type="component" value="Linkage group 24"/>
</dbReference>
<dbReference type="SUPFAM" id="SSF52540">
    <property type="entry name" value="P-loop containing nucleoside triphosphate hydrolases"/>
    <property type="match status" value="1"/>
</dbReference>
<evidence type="ECO:0000259" key="8">
    <source>
        <dbReference type="Pfam" id="PF18052"/>
    </source>
</evidence>
<proteinExistence type="inferred from homology"/>
<feature type="domain" description="Disease resistance protein winged helix" evidence="9">
    <location>
        <begin position="443"/>
        <end position="513"/>
    </location>
</feature>
<feature type="domain" description="NB-ARC" evidence="7">
    <location>
        <begin position="184"/>
        <end position="364"/>
    </location>
</feature>
<dbReference type="PANTHER" id="PTHR36766:SF40">
    <property type="entry name" value="DISEASE RESISTANCE PROTEIN RGA3"/>
    <property type="match status" value="1"/>
</dbReference>
<keyword evidence="2" id="KW-0433">Leucine-rich repeat</keyword>
<dbReference type="InterPro" id="IPR042197">
    <property type="entry name" value="Apaf_helical"/>
</dbReference>
<comment type="similarity">
    <text evidence="1">Belongs to the disease resistance NB-LRR family.</text>
</comment>
<dbReference type="Gene3D" id="3.40.50.300">
    <property type="entry name" value="P-loop containing nucleotide triphosphate hydrolases"/>
    <property type="match status" value="1"/>
</dbReference>
<dbReference type="InterPro" id="IPR041118">
    <property type="entry name" value="Rx_N"/>
</dbReference>
<dbReference type="GO" id="GO:0043531">
    <property type="term" value="F:ADP binding"/>
    <property type="evidence" value="ECO:0007669"/>
    <property type="project" value="InterPro"/>
</dbReference>
<evidence type="ECO:0000259" key="7">
    <source>
        <dbReference type="Pfam" id="PF00931"/>
    </source>
</evidence>
<feature type="domain" description="R13L1/DRL21-like LRR repeat region" evidence="10">
    <location>
        <begin position="688"/>
        <end position="812"/>
    </location>
</feature>
<dbReference type="Pfam" id="PF25019">
    <property type="entry name" value="LRR_R13L1-DRL21"/>
    <property type="match status" value="1"/>
</dbReference>
<dbReference type="InterPro" id="IPR036388">
    <property type="entry name" value="WH-like_DNA-bd_sf"/>
</dbReference>
<dbReference type="SUPFAM" id="SSF52058">
    <property type="entry name" value="L domain-like"/>
    <property type="match status" value="2"/>
</dbReference>
<dbReference type="PRINTS" id="PR00364">
    <property type="entry name" value="DISEASERSIST"/>
</dbReference>
<dbReference type="Gene3D" id="3.80.10.10">
    <property type="entry name" value="Ribonuclease Inhibitor"/>
    <property type="match status" value="4"/>
</dbReference>
<dbReference type="GeneID" id="109728651"/>
<dbReference type="Pfam" id="PF23559">
    <property type="entry name" value="WHD_DRP"/>
    <property type="match status" value="1"/>
</dbReference>
<keyword evidence="3" id="KW-0677">Repeat</keyword>
<dbReference type="GO" id="GO:0009626">
    <property type="term" value="P:plant-type hypersensitive response"/>
    <property type="evidence" value="ECO:0007669"/>
    <property type="project" value="UniProtKB-ARBA"/>
</dbReference>
<protein>
    <submittedName>
        <fullName evidence="12">Disease resistance protein RGA3</fullName>
    </submittedName>
</protein>